<comment type="caution">
    <text evidence="3">The sequence shown here is derived from an EMBL/GenBank/DDBJ whole genome shotgun (WGS) entry which is preliminary data.</text>
</comment>
<organism evidence="3 4">
    <name type="scientific">Mycobacterium colombiense</name>
    <dbReference type="NCBI Taxonomy" id="339268"/>
    <lineage>
        <taxon>Bacteria</taxon>
        <taxon>Bacillati</taxon>
        <taxon>Actinomycetota</taxon>
        <taxon>Actinomycetes</taxon>
        <taxon>Mycobacteriales</taxon>
        <taxon>Mycobacteriaceae</taxon>
        <taxon>Mycobacterium</taxon>
        <taxon>Mycobacterium avium complex (MAC)</taxon>
    </lineage>
</organism>
<name>A0A329KIK6_9MYCO</name>
<accession>A0A329KIK6</accession>
<evidence type="ECO:0000313" key="3">
    <source>
        <dbReference type="EMBL" id="RAU93641.1"/>
    </source>
</evidence>
<evidence type="ECO:0000313" key="4">
    <source>
        <dbReference type="Proteomes" id="UP000250347"/>
    </source>
</evidence>
<feature type="transmembrane region" description="Helical" evidence="2">
    <location>
        <begin position="45"/>
        <end position="62"/>
    </location>
</feature>
<proteinExistence type="predicted"/>
<gene>
    <name evidence="3" type="ORF">DQP58_15945</name>
</gene>
<keyword evidence="2" id="KW-1133">Transmembrane helix</keyword>
<dbReference type="EMBL" id="QMEU01000048">
    <property type="protein sequence ID" value="RAU93641.1"/>
    <property type="molecule type" value="Genomic_DNA"/>
</dbReference>
<evidence type="ECO:0000256" key="2">
    <source>
        <dbReference type="SAM" id="Phobius"/>
    </source>
</evidence>
<keyword evidence="2" id="KW-0812">Transmembrane</keyword>
<feature type="transmembrane region" description="Helical" evidence="2">
    <location>
        <begin position="77"/>
        <end position="95"/>
    </location>
</feature>
<keyword evidence="2" id="KW-0472">Membrane</keyword>
<sequence length="105" mass="11417">MATSNPTDARRPNAPTAYSAEDTDVRRARSRPGSETKASFKTSEFAVFVAAVTGVLLASYLVKATDGHADYFLADRAWFYVVLLSIGYMISRGLAKCSSRTRGDD</sequence>
<evidence type="ECO:0000256" key="1">
    <source>
        <dbReference type="SAM" id="MobiDB-lite"/>
    </source>
</evidence>
<dbReference type="RefSeq" id="WP_112709282.1">
    <property type="nucleotide sequence ID" value="NZ_QMEU01000048.1"/>
</dbReference>
<feature type="region of interest" description="Disordered" evidence="1">
    <location>
        <begin position="1"/>
        <end position="39"/>
    </location>
</feature>
<dbReference type="Proteomes" id="UP000250347">
    <property type="component" value="Unassembled WGS sequence"/>
</dbReference>
<protein>
    <submittedName>
        <fullName evidence="3">Uncharacterized protein</fullName>
    </submittedName>
</protein>
<dbReference type="AlphaFoldDB" id="A0A329KIK6"/>
<reference evidence="3 4" key="1">
    <citation type="submission" date="2018-06" db="EMBL/GenBank/DDBJ databases">
        <title>NTM in soil in Japan.</title>
        <authorList>
            <person name="Ohya K."/>
        </authorList>
    </citation>
    <scope>NUCLEOTIDE SEQUENCE [LARGE SCALE GENOMIC DNA]</scope>
    <source>
        <strain evidence="3 4">GF76</strain>
    </source>
</reference>